<comment type="caution">
    <text evidence="1">The sequence shown here is derived from an EMBL/GenBank/DDBJ whole genome shotgun (WGS) entry which is preliminary data.</text>
</comment>
<dbReference type="CDD" id="cd00756">
    <property type="entry name" value="MoaE"/>
    <property type="match status" value="1"/>
</dbReference>
<dbReference type="InterPro" id="IPR003448">
    <property type="entry name" value="Mopterin_biosynth_MoaE"/>
</dbReference>
<proteinExistence type="predicted"/>
<gene>
    <name evidence="1" type="ORF">LCGC14_1448800</name>
</gene>
<organism evidence="1">
    <name type="scientific">marine sediment metagenome</name>
    <dbReference type="NCBI Taxonomy" id="412755"/>
    <lineage>
        <taxon>unclassified sequences</taxon>
        <taxon>metagenomes</taxon>
        <taxon>ecological metagenomes</taxon>
    </lineage>
</organism>
<dbReference type="EMBL" id="LAZR01009955">
    <property type="protein sequence ID" value="KKM69636.1"/>
    <property type="molecule type" value="Genomic_DNA"/>
</dbReference>
<dbReference type="Gene3D" id="3.90.1170.40">
    <property type="entry name" value="Molybdopterin biosynthesis MoaE subunit"/>
    <property type="match status" value="1"/>
</dbReference>
<sequence length="145" mass="16451">MSSWVSETSIEPWSLIAEQQSKQTIQGEFGATATFIGTMRDFSDRPDISRMLLEHYPAMTSRYLDKLEQSAREKWALLDCLIVHRVGEVTPGDAIVVIACWSAHRRAALDACNWLIEELKHQAPFWKKEFNAQGGEWVTGNTDGH</sequence>
<name>A0A0F9K4Q0_9ZZZZ</name>
<dbReference type="SUPFAM" id="SSF54690">
    <property type="entry name" value="Molybdopterin synthase subunit MoaE"/>
    <property type="match status" value="1"/>
</dbReference>
<dbReference type="Pfam" id="PF02391">
    <property type="entry name" value="MoaE"/>
    <property type="match status" value="1"/>
</dbReference>
<reference evidence="1" key="1">
    <citation type="journal article" date="2015" name="Nature">
        <title>Complex archaea that bridge the gap between prokaryotes and eukaryotes.</title>
        <authorList>
            <person name="Spang A."/>
            <person name="Saw J.H."/>
            <person name="Jorgensen S.L."/>
            <person name="Zaremba-Niedzwiedzka K."/>
            <person name="Martijn J."/>
            <person name="Lind A.E."/>
            <person name="van Eijk R."/>
            <person name="Schleper C."/>
            <person name="Guy L."/>
            <person name="Ettema T.J."/>
        </authorList>
    </citation>
    <scope>NUCLEOTIDE SEQUENCE</scope>
</reference>
<accession>A0A0F9K4Q0</accession>
<dbReference type="GO" id="GO:0006777">
    <property type="term" value="P:Mo-molybdopterin cofactor biosynthetic process"/>
    <property type="evidence" value="ECO:0007669"/>
    <property type="project" value="InterPro"/>
</dbReference>
<protein>
    <submittedName>
        <fullName evidence="1">Uncharacterized protein</fullName>
    </submittedName>
</protein>
<evidence type="ECO:0000313" key="1">
    <source>
        <dbReference type="EMBL" id="KKM69636.1"/>
    </source>
</evidence>
<dbReference type="InterPro" id="IPR036563">
    <property type="entry name" value="MoaE_sf"/>
</dbReference>
<dbReference type="AlphaFoldDB" id="A0A0F9K4Q0"/>
<dbReference type="PANTHER" id="PTHR23404">
    <property type="entry name" value="MOLYBDOPTERIN SYNTHASE RELATED"/>
    <property type="match status" value="1"/>
</dbReference>